<feature type="compositionally biased region" description="Low complexity" evidence="6">
    <location>
        <begin position="21"/>
        <end position="30"/>
    </location>
</feature>
<evidence type="ECO:0000256" key="1">
    <source>
        <dbReference type="ARBA" id="ARBA00004123"/>
    </source>
</evidence>
<feature type="region of interest" description="Disordered" evidence="6">
    <location>
        <begin position="1"/>
        <end position="30"/>
    </location>
</feature>
<evidence type="ECO:0000313" key="9">
    <source>
        <dbReference type="Proteomes" id="UP000277580"/>
    </source>
</evidence>
<dbReference type="GO" id="GO:0000977">
    <property type="term" value="F:RNA polymerase II transcription regulatory region sequence-specific DNA binding"/>
    <property type="evidence" value="ECO:0007669"/>
    <property type="project" value="TreeGrafter"/>
</dbReference>
<feature type="region of interest" description="Disordered" evidence="6">
    <location>
        <begin position="124"/>
        <end position="188"/>
    </location>
</feature>
<dbReference type="PANTHER" id="PTHR13044">
    <property type="entry name" value="ACTIVATING TRANSCRIPTION FACTOR ATF 4/5"/>
    <property type="match status" value="1"/>
</dbReference>
<feature type="domain" description="BZIP" evidence="7">
    <location>
        <begin position="158"/>
        <end position="221"/>
    </location>
</feature>
<evidence type="ECO:0000256" key="6">
    <source>
        <dbReference type="SAM" id="MobiDB-lite"/>
    </source>
</evidence>
<dbReference type="GO" id="GO:0005634">
    <property type="term" value="C:nucleus"/>
    <property type="evidence" value="ECO:0007669"/>
    <property type="project" value="UniProtKB-SubCell"/>
</dbReference>
<dbReference type="InParanoid" id="A0A3N4KNF3"/>
<name>A0A3N4KNF3_9PEZI</name>
<organism evidence="8 9">
    <name type="scientific">Morchella conica CCBAS932</name>
    <dbReference type="NCBI Taxonomy" id="1392247"/>
    <lineage>
        <taxon>Eukaryota</taxon>
        <taxon>Fungi</taxon>
        <taxon>Dikarya</taxon>
        <taxon>Ascomycota</taxon>
        <taxon>Pezizomycotina</taxon>
        <taxon>Pezizomycetes</taxon>
        <taxon>Pezizales</taxon>
        <taxon>Morchellaceae</taxon>
        <taxon>Morchella</taxon>
    </lineage>
</organism>
<keyword evidence="9" id="KW-1185">Reference proteome</keyword>
<dbReference type="InterPro" id="IPR046347">
    <property type="entry name" value="bZIP_sf"/>
</dbReference>
<dbReference type="AlphaFoldDB" id="A0A3N4KNF3"/>
<dbReference type="OrthoDB" id="1939598at2759"/>
<dbReference type="Proteomes" id="UP000277580">
    <property type="component" value="Unassembled WGS sequence"/>
</dbReference>
<dbReference type="PROSITE" id="PS00036">
    <property type="entry name" value="BZIP_BASIC"/>
    <property type="match status" value="1"/>
</dbReference>
<dbReference type="Pfam" id="PF07716">
    <property type="entry name" value="bZIP_2"/>
    <property type="match status" value="1"/>
</dbReference>
<keyword evidence="2" id="KW-0805">Transcription regulation</keyword>
<dbReference type="GO" id="GO:0001228">
    <property type="term" value="F:DNA-binding transcription activator activity, RNA polymerase II-specific"/>
    <property type="evidence" value="ECO:0007669"/>
    <property type="project" value="TreeGrafter"/>
</dbReference>
<evidence type="ECO:0000256" key="3">
    <source>
        <dbReference type="ARBA" id="ARBA00023125"/>
    </source>
</evidence>
<gene>
    <name evidence="8" type="ORF">P167DRAFT_537144</name>
</gene>
<evidence type="ECO:0000256" key="2">
    <source>
        <dbReference type="ARBA" id="ARBA00023015"/>
    </source>
</evidence>
<proteinExistence type="predicted"/>
<evidence type="ECO:0000313" key="8">
    <source>
        <dbReference type="EMBL" id="RPB10862.1"/>
    </source>
</evidence>
<keyword evidence="4" id="KW-0804">Transcription</keyword>
<evidence type="ECO:0000256" key="5">
    <source>
        <dbReference type="ARBA" id="ARBA00023242"/>
    </source>
</evidence>
<comment type="subcellular location">
    <subcellularLocation>
        <location evidence="1">Nucleus</location>
    </subcellularLocation>
</comment>
<accession>A0A3N4KNF3</accession>
<reference evidence="8 9" key="1">
    <citation type="journal article" date="2018" name="Nat. Ecol. Evol.">
        <title>Pezizomycetes genomes reveal the molecular basis of ectomycorrhizal truffle lifestyle.</title>
        <authorList>
            <person name="Murat C."/>
            <person name="Payen T."/>
            <person name="Noel B."/>
            <person name="Kuo A."/>
            <person name="Morin E."/>
            <person name="Chen J."/>
            <person name="Kohler A."/>
            <person name="Krizsan K."/>
            <person name="Balestrini R."/>
            <person name="Da Silva C."/>
            <person name="Montanini B."/>
            <person name="Hainaut M."/>
            <person name="Levati E."/>
            <person name="Barry K.W."/>
            <person name="Belfiori B."/>
            <person name="Cichocki N."/>
            <person name="Clum A."/>
            <person name="Dockter R.B."/>
            <person name="Fauchery L."/>
            <person name="Guy J."/>
            <person name="Iotti M."/>
            <person name="Le Tacon F."/>
            <person name="Lindquist E.A."/>
            <person name="Lipzen A."/>
            <person name="Malagnac F."/>
            <person name="Mello A."/>
            <person name="Molinier V."/>
            <person name="Miyauchi S."/>
            <person name="Poulain J."/>
            <person name="Riccioni C."/>
            <person name="Rubini A."/>
            <person name="Sitrit Y."/>
            <person name="Splivallo R."/>
            <person name="Traeger S."/>
            <person name="Wang M."/>
            <person name="Zifcakova L."/>
            <person name="Wipf D."/>
            <person name="Zambonelli A."/>
            <person name="Paolocci F."/>
            <person name="Nowrousian M."/>
            <person name="Ottonello S."/>
            <person name="Baldrian P."/>
            <person name="Spatafora J.W."/>
            <person name="Henrissat B."/>
            <person name="Nagy L.G."/>
            <person name="Aury J.M."/>
            <person name="Wincker P."/>
            <person name="Grigoriev I.V."/>
            <person name="Bonfante P."/>
            <person name="Martin F.M."/>
        </authorList>
    </citation>
    <scope>NUCLEOTIDE SEQUENCE [LARGE SCALE GENOMIC DNA]</scope>
    <source>
        <strain evidence="8 9">CCBAS932</strain>
    </source>
</reference>
<evidence type="ECO:0000256" key="4">
    <source>
        <dbReference type="ARBA" id="ARBA00023163"/>
    </source>
</evidence>
<evidence type="ECO:0000259" key="7">
    <source>
        <dbReference type="PROSITE" id="PS50217"/>
    </source>
</evidence>
<dbReference type="InterPro" id="IPR004827">
    <property type="entry name" value="bZIP"/>
</dbReference>
<dbReference type="Gene3D" id="1.20.5.170">
    <property type="match status" value="1"/>
</dbReference>
<dbReference type="STRING" id="1392247.A0A3N4KNF3"/>
<dbReference type="CDD" id="cd14705">
    <property type="entry name" value="bZIP_Zip1"/>
    <property type="match status" value="1"/>
</dbReference>
<dbReference type="EMBL" id="ML119139">
    <property type="protein sequence ID" value="RPB10862.1"/>
    <property type="molecule type" value="Genomic_DNA"/>
</dbReference>
<sequence length="238" mass="25327">MSRSYVQDLGLNQVKPEQTPSAASSDDGLGDSLDMYTNSTFDFLDADFGFDTTTTTAPAAGTEDVGGTAEKKVMDLFAAEDMFGDLADVVPGPFVGGYDIMAMPPSPSVQNNAFGASQFPMSPPAQFTAASTPMADASPATPAPKGRKKAATNPEAASAADEDKRRRNTAASARFRVKKKQHEQQLKDKTKELTEHALKLEERVRKLEMENELLRGLIIEKNGEGAASLAEGGMGFAV</sequence>
<dbReference type="PANTHER" id="PTHR13044:SF14">
    <property type="entry name" value="CRYPTOCEPHAL, ISOFORM A"/>
    <property type="match status" value="1"/>
</dbReference>
<dbReference type="PROSITE" id="PS50217">
    <property type="entry name" value="BZIP"/>
    <property type="match status" value="1"/>
</dbReference>
<protein>
    <recommendedName>
        <fullName evidence="7">BZIP domain-containing protein</fullName>
    </recommendedName>
</protein>
<keyword evidence="3" id="KW-0238">DNA-binding</keyword>
<keyword evidence="5" id="KW-0539">Nucleus</keyword>
<dbReference type="SUPFAM" id="SSF57959">
    <property type="entry name" value="Leucine zipper domain"/>
    <property type="match status" value="1"/>
</dbReference>